<evidence type="ECO:0000256" key="2">
    <source>
        <dbReference type="ARBA" id="ARBA00009186"/>
    </source>
</evidence>
<feature type="transmembrane region" description="Helical" evidence="11">
    <location>
        <begin position="276"/>
        <end position="295"/>
    </location>
</feature>
<feature type="transmembrane region" description="Helical" evidence="11">
    <location>
        <begin position="354"/>
        <end position="376"/>
    </location>
</feature>
<feature type="transmembrane region" description="Helical" evidence="11">
    <location>
        <begin position="212"/>
        <end position="231"/>
    </location>
</feature>
<dbReference type="STRING" id="1121881.SAMN02745225_00844"/>
<dbReference type="RefSeq" id="WP_072789026.1">
    <property type="nucleotide sequence ID" value="NZ_FQUL01000008.1"/>
</dbReference>
<feature type="transmembrane region" description="Helical" evidence="11">
    <location>
        <begin position="125"/>
        <end position="143"/>
    </location>
</feature>
<comment type="function">
    <text evidence="9">Required for the biogenesis of c-type cytochromes. Possible subunit of a heme lyase.</text>
</comment>
<feature type="transmembrane region" description="Helical" evidence="11">
    <location>
        <begin position="6"/>
        <end position="29"/>
    </location>
</feature>
<keyword evidence="7 11" id="KW-1133">Transmembrane helix</keyword>
<evidence type="ECO:0000313" key="14">
    <source>
        <dbReference type="EMBL" id="SHE51690.1"/>
    </source>
</evidence>
<accession>A0A1M4U505</accession>
<dbReference type="InterPro" id="IPR003568">
    <property type="entry name" value="Cyt_c_biogenesis_CcmF"/>
</dbReference>
<keyword evidence="3" id="KW-1003">Cell membrane</keyword>
<feature type="transmembrane region" description="Helical" evidence="11">
    <location>
        <begin position="452"/>
        <end position="471"/>
    </location>
</feature>
<evidence type="ECO:0000256" key="1">
    <source>
        <dbReference type="ARBA" id="ARBA00004429"/>
    </source>
</evidence>
<evidence type="ECO:0000256" key="9">
    <source>
        <dbReference type="ARBA" id="ARBA00037230"/>
    </source>
</evidence>
<feature type="transmembrane region" description="Helical" evidence="11">
    <location>
        <begin position="428"/>
        <end position="446"/>
    </location>
</feature>
<feature type="region of interest" description="Disordered" evidence="10">
    <location>
        <begin position="644"/>
        <end position="666"/>
    </location>
</feature>
<dbReference type="AlphaFoldDB" id="A0A1M4U505"/>
<organism evidence="14 15">
    <name type="scientific">Ferrithrix thermotolerans DSM 19514</name>
    <dbReference type="NCBI Taxonomy" id="1121881"/>
    <lineage>
        <taxon>Bacteria</taxon>
        <taxon>Bacillati</taxon>
        <taxon>Actinomycetota</taxon>
        <taxon>Acidimicrobiia</taxon>
        <taxon>Acidimicrobiales</taxon>
        <taxon>Acidimicrobiaceae</taxon>
        <taxon>Ferrithrix</taxon>
    </lineage>
</organism>
<gene>
    <name evidence="14" type="ORF">SAMN02745225_00844</name>
</gene>
<evidence type="ECO:0000256" key="6">
    <source>
        <dbReference type="ARBA" id="ARBA00022748"/>
    </source>
</evidence>
<reference evidence="15" key="1">
    <citation type="submission" date="2016-11" db="EMBL/GenBank/DDBJ databases">
        <authorList>
            <person name="Varghese N."/>
            <person name="Submissions S."/>
        </authorList>
    </citation>
    <scope>NUCLEOTIDE SEQUENCE [LARGE SCALE GENOMIC DNA]</scope>
    <source>
        <strain evidence="15">DSM 19514</strain>
    </source>
</reference>
<feature type="domain" description="Cytochrome c assembly protein" evidence="12">
    <location>
        <begin position="89"/>
        <end position="298"/>
    </location>
</feature>
<dbReference type="GO" id="GO:0020037">
    <property type="term" value="F:heme binding"/>
    <property type="evidence" value="ECO:0007669"/>
    <property type="project" value="InterPro"/>
</dbReference>
<proteinExistence type="inferred from homology"/>
<feature type="transmembrane region" description="Helical" evidence="11">
    <location>
        <begin position="396"/>
        <end position="416"/>
    </location>
</feature>
<dbReference type="Proteomes" id="UP000184295">
    <property type="component" value="Unassembled WGS sequence"/>
</dbReference>
<comment type="similarity">
    <text evidence="2">Belongs to the CcmF/CycK/Ccl1/NrfE/CcsA family.</text>
</comment>
<feature type="transmembrane region" description="Helical" evidence="11">
    <location>
        <begin position="251"/>
        <end position="267"/>
    </location>
</feature>
<feature type="domain" description="Cytochrome c-type biogenesis protein CcmF C-terminal" evidence="13">
    <location>
        <begin position="318"/>
        <end position="635"/>
    </location>
</feature>
<feature type="transmembrane region" description="Helical" evidence="11">
    <location>
        <begin position="96"/>
        <end position="113"/>
    </location>
</feature>
<keyword evidence="6" id="KW-0201">Cytochrome c-type biogenesis</keyword>
<evidence type="ECO:0000259" key="13">
    <source>
        <dbReference type="Pfam" id="PF16327"/>
    </source>
</evidence>
<dbReference type="PANTHER" id="PTHR43653">
    <property type="entry name" value="CYTOCHROME C ASSEMBLY PROTEIN-RELATED"/>
    <property type="match status" value="1"/>
</dbReference>
<dbReference type="GO" id="GO:0015232">
    <property type="term" value="F:heme transmembrane transporter activity"/>
    <property type="evidence" value="ECO:0007669"/>
    <property type="project" value="InterPro"/>
</dbReference>
<evidence type="ECO:0000256" key="11">
    <source>
        <dbReference type="SAM" id="Phobius"/>
    </source>
</evidence>
<dbReference type="PRINTS" id="PR01411">
    <property type="entry name" value="CCMFBIOGNSIS"/>
</dbReference>
<protein>
    <submittedName>
        <fullName evidence="14">Cytochrome c-type biogenesis protein CcmF</fullName>
    </submittedName>
</protein>
<dbReference type="GO" id="GO:0005886">
    <property type="term" value="C:plasma membrane"/>
    <property type="evidence" value="ECO:0007669"/>
    <property type="project" value="UniProtKB-SubCell"/>
</dbReference>
<dbReference type="GO" id="GO:0017004">
    <property type="term" value="P:cytochrome complex assembly"/>
    <property type="evidence" value="ECO:0007669"/>
    <property type="project" value="UniProtKB-KW"/>
</dbReference>
<sequence>MDIALGRTGILVATVAAGLGVVSLVYSIVKESELARRQGRYFLVVSAVGLLLSSFAMEQALITHNFSLAYVVQNNSKETPLLFSITGMWSALEGSMLLWALILSLFVVAMVVVTRRYAEEKTTSWALVIAGTVLLFFVALMVGPANPFIHTVGAIPADGQGPNPLLQDYPLVAVHPPMLYAGFVGMTVPFSFASAALITGEDEGFWLQRTRSWTLLSWTALTIGIALGAWWSYQVLGWGGFWAWDPVENAAFLPWICATAFLHSSVAQQKRYSMRVWNYSLISAAFALTILGTYFTRSGVLQSVHAFSDSNLGNILIIFFAAVVVFAVALVAFRAEKMRAGRKVKTSLNRETALLVNNLLFSALAFVVLLGTTFPLLVQIASPEPVTVGTPYYDSFAGPLGLLLLFFMAISPVVPWRSSTFSEIGDRIKVPTVAMVSVLVLSVLSGEYRPDILATFALATFALTSAVYQIYRTTLSIGRKEGYLRGVFSKRNGGMVVHVGVALIAFALVSATSFGHEGEVRLERGQSAEFFGAKVTYLGVQNVVTPAKSSFEANVLVNGVGPFHPAITQFGTYTEAVGSPSVDVMFSKDVYLTINNAPNLASAHPVITIGVIIQPLISWLWVGAATMGLGAALAAFGYPQRRRKSGRRKEGGVHENLVGDPPLYGESPALSHQGYLG</sequence>
<dbReference type="Pfam" id="PF16327">
    <property type="entry name" value="CcmF_C"/>
    <property type="match status" value="1"/>
</dbReference>
<evidence type="ECO:0000256" key="4">
    <source>
        <dbReference type="ARBA" id="ARBA00022519"/>
    </source>
</evidence>
<dbReference type="InterPro" id="IPR002541">
    <property type="entry name" value="Cyt_c_assembly"/>
</dbReference>
<comment type="subcellular location">
    <subcellularLocation>
        <location evidence="1">Cell inner membrane</location>
        <topology evidence="1">Multi-pass membrane protein</topology>
    </subcellularLocation>
</comment>
<dbReference type="PRINTS" id="PR01410">
    <property type="entry name" value="CCBIOGENESIS"/>
</dbReference>
<dbReference type="EMBL" id="FQUL01000008">
    <property type="protein sequence ID" value="SHE51690.1"/>
    <property type="molecule type" value="Genomic_DNA"/>
</dbReference>
<evidence type="ECO:0000256" key="3">
    <source>
        <dbReference type="ARBA" id="ARBA00022475"/>
    </source>
</evidence>
<name>A0A1M4U505_9ACTN</name>
<feature type="transmembrane region" description="Helical" evidence="11">
    <location>
        <begin position="178"/>
        <end position="200"/>
    </location>
</feature>
<evidence type="ECO:0000313" key="15">
    <source>
        <dbReference type="Proteomes" id="UP000184295"/>
    </source>
</evidence>
<evidence type="ECO:0000256" key="8">
    <source>
        <dbReference type="ARBA" id="ARBA00023136"/>
    </source>
</evidence>
<evidence type="ECO:0000256" key="5">
    <source>
        <dbReference type="ARBA" id="ARBA00022692"/>
    </source>
</evidence>
<dbReference type="PANTHER" id="PTHR43653:SF1">
    <property type="entry name" value="CYTOCHROME C-TYPE BIOGENESIS PROTEIN CCMF"/>
    <property type="match status" value="1"/>
</dbReference>
<dbReference type="Pfam" id="PF01578">
    <property type="entry name" value="Cytochrom_C_asm"/>
    <property type="match status" value="1"/>
</dbReference>
<evidence type="ECO:0000259" key="12">
    <source>
        <dbReference type="Pfam" id="PF01578"/>
    </source>
</evidence>
<keyword evidence="8 11" id="KW-0472">Membrane</keyword>
<keyword evidence="15" id="KW-1185">Reference proteome</keyword>
<feature type="transmembrane region" description="Helical" evidence="11">
    <location>
        <begin position="41"/>
        <end position="62"/>
    </location>
</feature>
<keyword evidence="5 11" id="KW-0812">Transmembrane</keyword>
<feature type="transmembrane region" description="Helical" evidence="11">
    <location>
        <begin position="315"/>
        <end position="333"/>
    </location>
</feature>
<feature type="transmembrane region" description="Helical" evidence="11">
    <location>
        <begin position="492"/>
        <end position="514"/>
    </location>
</feature>
<dbReference type="InterPro" id="IPR032523">
    <property type="entry name" value="CcmF_C"/>
</dbReference>
<evidence type="ECO:0000256" key="10">
    <source>
        <dbReference type="SAM" id="MobiDB-lite"/>
    </source>
</evidence>
<evidence type="ECO:0000256" key="7">
    <source>
        <dbReference type="ARBA" id="ARBA00022989"/>
    </source>
</evidence>
<dbReference type="InterPro" id="IPR003567">
    <property type="entry name" value="Cyt_c_biogenesis"/>
</dbReference>
<keyword evidence="4" id="KW-0997">Cell inner membrane</keyword>
<feature type="transmembrane region" description="Helical" evidence="11">
    <location>
        <begin position="616"/>
        <end position="638"/>
    </location>
</feature>
<dbReference type="OrthoDB" id="9814290at2"/>